<feature type="region of interest" description="Disordered" evidence="1">
    <location>
        <begin position="204"/>
        <end position="251"/>
    </location>
</feature>
<evidence type="ECO:0000313" key="3">
    <source>
        <dbReference type="EMBL" id="HIY95690.1"/>
    </source>
</evidence>
<evidence type="ECO:0000256" key="1">
    <source>
        <dbReference type="SAM" id="MobiDB-lite"/>
    </source>
</evidence>
<dbReference type="EMBL" id="DXCN01000063">
    <property type="protein sequence ID" value="HIY95690.1"/>
    <property type="molecule type" value="Genomic_DNA"/>
</dbReference>
<reference evidence="3" key="1">
    <citation type="journal article" date="2021" name="PeerJ">
        <title>Extensive microbial diversity within the chicken gut microbiome revealed by metagenomics and culture.</title>
        <authorList>
            <person name="Gilroy R."/>
            <person name="Ravi A."/>
            <person name="Getino M."/>
            <person name="Pursley I."/>
            <person name="Horton D.L."/>
            <person name="Alikhan N.F."/>
            <person name="Baker D."/>
            <person name="Gharbi K."/>
            <person name="Hall N."/>
            <person name="Watson M."/>
            <person name="Adriaenssens E.M."/>
            <person name="Foster-Nyarko E."/>
            <person name="Jarju S."/>
            <person name="Secka A."/>
            <person name="Antonio M."/>
            <person name="Oren A."/>
            <person name="Chaudhuri R.R."/>
            <person name="La Ragione R."/>
            <person name="Hildebrand F."/>
            <person name="Pallen M.J."/>
        </authorList>
    </citation>
    <scope>NUCLEOTIDE SEQUENCE</scope>
    <source>
        <strain evidence="3">ChiHjej12B11-9195</strain>
    </source>
</reference>
<evidence type="ECO:0000256" key="2">
    <source>
        <dbReference type="SAM" id="Phobius"/>
    </source>
</evidence>
<feature type="compositionally biased region" description="Low complexity" evidence="1">
    <location>
        <begin position="235"/>
        <end position="245"/>
    </location>
</feature>
<accession>A0A9D1ZTQ3</accession>
<dbReference type="Proteomes" id="UP000824134">
    <property type="component" value="Unassembled WGS sequence"/>
</dbReference>
<keyword evidence="2" id="KW-0472">Membrane</keyword>
<protein>
    <submittedName>
        <fullName evidence="3">Uncharacterized protein</fullName>
    </submittedName>
</protein>
<keyword evidence="2" id="KW-0812">Transmembrane</keyword>
<comment type="caution">
    <text evidence="3">The sequence shown here is derived from an EMBL/GenBank/DDBJ whole genome shotgun (WGS) entry which is preliminary data.</text>
</comment>
<feature type="compositionally biased region" description="Polar residues" evidence="1">
    <location>
        <begin position="1"/>
        <end position="15"/>
    </location>
</feature>
<feature type="transmembrane region" description="Helical" evidence="2">
    <location>
        <begin position="296"/>
        <end position="318"/>
    </location>
</feature>
<reference evidence="3" key="2">
    <citation type="submission" date="2021-04" db="EMBL/GenBank/DDBJ databases">
        <authorList>
            <person name="Gilroy R."/>
        </authorList>
    </citation>
    <scope>NUCLEOTIDE SEQUENCE</scope>
    <source>
        <strain evidence="3">ChiHjej12B11-9195</strain>
    </source>
</reference>
<organism evidence="3 4">
    <name type="scientific">Candidatus Rothia avicola</name>
    <dbReference type="NCBI Taxonomy" id="2840478"/>
    <lineage>
        <taxon>Bacteria</taxon>
        <taxon>Bacillati</taxon>
        <taxon>Actinomycetota</taxon>
        <taxon>Actinomycetes</taxon>
        <taxon>Micrococcales</taxon>
        <taxon>Micrococcaceae</taxon>
        <taxon>Rothia</taxon>
    </lineage>
</organism>
<feature type="region of interest" description="Disordered" evidence="1">
    <location>
        <begin position="1"/>
        <end position="21"/>
    </location>
</feature>
<name>A0A9D1ZTQ3_9MICC</name>
<gene>
    <name evidence="3" type="ORF">H9821_08560</name>
</gene>
<keyword evidence="2" id="KW-1133">Transmembrane helix</keyword>
<evidence type="ECO:0000313" key="4">
    <source>
        <dbReference type="Proteomes" id="UP000824134"/>
    </source>
</evidence>
<dbReference type="AlphaFoldDB" id="A0A9D1ZTQ3"/>
<proteinExistence type="predicted"/>
<sequence>MSTRPDQATDGQNDETPAYLTESYVTEDGLEIPPPTRPMGPRRLSRYYEEVAEYLHALQRGDEELPEVPMFMGTIEGVEVGQDAARFLVDLSQMGSISTGEGEKLDVDFDNTRATVVEDPLAHIDQQVLGTDYSEQAEAAEQVDFAAAAGEITGESDFVSVDELQAEEAQGGPVTELFTAGQHTPNLPAPVRAVDAQGLDLTEIDSADVTDPAASTLASDSTGAVDSDSSEETAESAPETPAAAPGPDQEEDAQRFNFAGTVKQTDEAPSSDLAEVEQEAAATYSPETSEGRSTGAIVAVGGLLLLVLVLATVWFLFFR</sequence>